<dbReference type="GO" id="GO:0004412">
    <property type="term" value="F:homoserine dehydrogenase activity"/>
    <property type="evidence" value="ECO:0007669"/>
    <property type="project" value="UniProtKB-EC"/>
</dbReference>
<feature type="region of interest" description="Disordered" evidence="31">
    <location>
        <begin position="1"/>
        <end position="21"/>
    </location>
</feature>
<dbReference type="GO" id="GO:0009507">
    <property type="term" value="C:chloroplast"/>
    <property type="evidence" value="ECO:0007669"/>
    <property type="project" value="UniProtKB-SubCell"/>
</dbReference>
<comment type="similarity">
    <text evidence="9">In the N-terminal section; belongs to the aspartokinase family.</text>
</comment>
<dbReference type="Gene3D" id="3.40.1160.10">
    <property type="entry name" value="Acetylglutamate kinase-like"/>
    <property type="match status" value="1"/>
</dbReference>
<evidence type="ECO:0000256" key="1">
    <source>
        <dbReference type="ARBA" id="ARBA00001920"/>
    </source>
</evidence>
<evidence type="ECO:0000256" key="13">
    <source>
        <dbReference type="ARBA" id="ARBA00022679"/>
    </source>
</evidence>
<evidence type="ECO:0000313" key="34">
    <source>
        <dbReference type="Proteomes" id="UP000232323"/>
    </source>
</evidence>
<sequence length="927" mass="100705">MLGRKAAGRPPSCKTQSCSRPHSVRPTLLKCVEHNDVVKFVQNSCAVGQSPSKGLHQGPARSVVTRVVASNAPIETHSVDGCPRGPTWQVHKFGGTCMATADRIREIAKLVINESATDGRVVVVSAMGSHPTSPTKVTDLLLNMIKRASQQDNAFLLDLAKLQEKHLDTATLLLGQDSKELTEFVSLLLDDISNLKAMLQAMSIAGMSSDAFSDYVVGHGELWSAKLLTLCCKQLGANAVFMDTREVLVVTPTTDGTSVDLNEETSNQKLDDWFKKQRPGKLILATGFIAKNPSGQATTLRRNGSDFSATIMGALFRCGHITIWTDVDGVYSADPRKVPEAVCLPNMTYHEAWEMSYFGANVLHPRTTLPAMKYNIPISIRNFFNLPSSGTRIADMASYKAHMKGEEVPVKGFATIDNVVLINVEGTGMVGVPGIASAIFSTVRDANINVIMISQASSEQSICFAVKKDDGDLAVKVLEQRFEQAIRAGRVSAVQKIEGCCVLAAVGQGMVERKGSAATMMSALANANINIKAIAQGSSEYNITVLIDQKDSERGLRAVHSRFYLSDTAIGVGIVGPGLIGATLIQQLKDQCEQLHREFKIDIRVLGIASSKKMLFKETGIDLDNWKEEFDAKSEPCDLKKFGDQLRSTFVPNTCIIDCTASDVPASNYLSWMQKGIHVITPNKKLGSGPLEQYQAVRKIQREGYVHFFYEGTVGAGLPVMNTVKQLQETGDKVTRIEGILSGTLSYIFNTFGDGRSFSAIVNEAKQKGYTEPDPRDDLNGTDVARKVCILARETGLMVEMDDIPVMSLVPEPLRALKGGDEYMARLPEFDKEMETKLKEAEATGEVLRYVGVVDLEAGKGSVELRRYPKAHPFAQLNGTDNIISFTTKRYFKQALVVRGPGAGADVTAGGVFGDLLRLAAYLGAPS</sequence>
<evidence type="ECO:0000256" key="12">
    <source>
        <dbReference type="ARBA" id="ARBA00022640"/>
    </source>
</evidence>
<dbReference type="Gene3D" id="3.40.50.720">
    <property type="entry name" value="NAD(P)-binding Rossmann-like Domain"/>
    <property type="match status" value="1"/>
</dbReference>
<dbReference type="InterPro" id="IPR001048">
    <property type="entry name" value="Asp/Glu/Uridylate_kinase"/>
</dbReference>
<comment type="pathway">
    <text evidence="4">Amino-acid biosynthesis; L-methionine biosynthesis via de novo pathway; L-homoserine from L-aspartate: step 1/3.</text>
</comment>
<evidence type="ECO:0000256" key="25">
    <source>
        <dbReference type="ARBA" id="ARBA00023154"/>
    </source>
</evidence>
<dbReference type="AlphaFoldDB" id="A0A250WWJ1"/>
<comment type="function">
    <text evidence="28">Bifunctional aspartate kinase and homoserine dehydrogenase that catalyzes the first and the third steps toward the synthesis of lysine, methionine and threonine from aspartate.</text>
</comment>
<dbReference type="SUPFAM" id="SSF55021">
    <property type="entry name" value="ACT-like"/>
    <property type="match status" value="2"/>
</dbReference>
<dbReference type="NCBIfam" id="NF007003">
    <property type="entry name" value="PRK09466.1"/>
    <property type="match status" value="1"/>
</dbReference>
<dbReference type="FunFam" id="3.40.1160.10:FF:000017">
    <property type="entry name" value="Bifunctional aspartokinase/homoserine dehydrogenase"/>
    <property type="match status" value="1"/>
</dbReference>
<name>A0A250WWJ1_9CHLO</name>
<dbReference type="Gene3D" id="3.30.2130.10">
    <property type="entry name" value="VC0802-like"/>
    <property type="match status" value="1"/>
</dbReference>
<dbReference type="InterPro" id="IPR011147">
    <property type="entry name" value="Bifunc_Aspkin/hSer_DH"/>
</dbReference>
<accession>A0A250WWJ1</accession>
<evidence type="ECO:0000256" key="18">
    <source>
        <dbReference type="ARBA" id="ARBA00022777"/>
    </source>
</evidence>
<evidence type="ECO:0000256" key="5">
    <source>
        <dbReference type="ARBA" id="ARBA00005056"/>
    </source>
</evidence>
<dbReference type="InterPro" id="IPR001341">
    <property type="entry name" value="Asp_kinase"/>
</dbReference>
<keyword evidence="12" id="KW-0934">Plastid</keyword>
<dbReference type="CDD" id="cd04257">
    <property type="entry name" value="AAK_AK-HSDH"/>
    <property type="match status" value="1"/>
</dbReference>
<comment type="pathway">
    <text evidence="5">Amino-acid biosynthesis; L-threonine biosynthesis; L-threonine from L-aspartate: step 3/5.</text>
</comment>
<dbReference type="InterPro" id="IPR002912">
    <property type="entry name" value="ACT_dom"/>
</dbReference>
<dbReference type="InterPro" id="IPR036291">
    <property type="entry name" value="NAD(P)-bd_dom_sf"/>
</dbReference>
<feature type="domain" description="ACT" evidence="32">
    <location>
        <begin position="424"/>
        <end position="502"/>
    </location>
</feature>
<dbReference type="PROSITE" id="PS51671">
    <property type="entry name" value="ACT"/>
    <property type="match status" value="2"/>
</dbReference>
<keyword evidence="34" id="KW-1185">Reference proteome</keyword>
<dbReference type="FunFam" id="3.30.70.260:FF:000072">
    <property type="entry name" value="Probable aspartokinase"/>
    <property type="match status" value="1"/>
</dbReference>
<dbReference type="GO" id="GO:0005524">
    <property type="term" value="F:ATP binding"/>
    <property type="evidence" value="ECO:0007669"/>
    <property type="project" value="UniProtKB-KW"/>
</dbReference>
<keyword evidence="20" id="KW-0521">NADP</keyword>
<comment type="catalytic activity">
    <reaction evidence="30">
        <text>L-homoserine + NADP(+) = L-aspartate 4-semialdehyde + NADPH + H(+)</text>
        <dbReference type="Rhea" id="RHEA:15761"/>
        <dbReference type="ChEBI" id="CHEBI:15378"/>
        <dbReference type="ChEBI" id="CHEBI:57476"/>
        <dbReference type="ChEBI" id="CHEBI:57783"/>
        <dbReference type="ChEBI" id="CHEBI:58349"/>
        <dbReference type="ChEBI" id="CHEBI:537519"/>
        <dbReference type="EC" id="1.1.1.3"/>
    </reaction>
    <physiologicalReaction direction="right-to-left" evidence="30">
        <dbReference type="Rhea" id="RHEA:15763"/>
    </physiologicalReaction>
</comment>
<dbReference type="InterPro" id="IPR045865">
    <property type="entry name" value="ACT-like_dom_sf"/>
</dbReference>
<dbReference type="Pfam" id="PF00742">
    <property type="entry name" value="Homoserine_dh"/>
    <property type="match status" value="1"/>
</dbReference>
<dbReference type="UniPathway" id="UPA00034">
    <property type="reaction ID" value="UER00015"/>
</dbReference>
<evidence type="ECO:0000256" key="26">
    <source>
        <dbReference type="ARBA" id="ARBA00023167"/>
    </source>
</evidence>
<proteinExistence type="inferred from homology"/>
<dbReference type="Pfam" id="PF03447">
    <property type="entry name" value="NAD_binding_3"/>
    <property type="match status" value="1"/>
</dbReference>
<keyword evidence="26" id="KW-0486">Methionine biosynthesis</keyword>
<evidence type="ECO:0000256" key="4">
    <source>
        <dbReference type="ARBA" id="ARBA00004986"/>
    </source>
</evidence>
<dbReference type="STRING" id="1157962.A0A250WWJ1"/>
<comment type="catalytic activity">
    <reaction evidence="29">
        <text>L-aspartate + ATP = 4-phospho-L-aspartate + ADP</text>
        <dbReference type="Rhea" id="RHEA:23776"/>
        <dbReference type="ChEBI" id="CHEBI:29991"/>
        <dbReference type="ChEBI" id="CHEBI:30616"/>
        <dbReference type="ChEBI" id="CHEBI:57535"/>
        <dbReference type="ChEBI" id="CHEBI:456216"/>
        <dbReference type="EC" id="2.7.2.4"/>
    </reaction>
    <physiologicalReaction direction="left-to-right" evidence="29">
        <dbReference type="Rhea" id="RHEA:23777"/>
    </physiologicalReaction>
</comment>
<evidence type="ECO:0000256" key="29">
    <source>
        <dbReference type="ARBA" id="ARBA00048561"/>
    </source>
</evidence>
<evidence type="ECO:0000256" key="28">
    <source>
        <dbReference type="ARBA" id="ARBA00044938"/>
    </source>
</evidence>
<dbReference type="SUPFAM" id="SSF53633">
    <property type="entry name" value="Carbamate kinase-like"/>
    <property type="match status" value="1"/>
</dbReference>
<evidence type="ECO:0000256" key="3">
    <source>
        <dbReference type="ARBA" id="ARBA00004766"/>
    </source>
</evidence>
<keyword evidence="18" id="KW-0418">Kinase</keyword>
<dbReference type="PANTHER" id="PTHR43070">
    <property type="match status" value="1"/>
</dbReference>
<dbReference type="UniPathway" id="UPA00050">
    <property type="reaction ID" value="UER00063"/>
</dbReference>
<keyword evidence="23" id="KW-0520">NAD</keyword>
<dbReference type="FunFam" id="3.40.50.720:FF:000083">
    <property type="entry name" value="Bifunctional aspartokinase/homoserine dehydrogenase"/>
    <property type="match status" value="1"/>
</dbReference>
<dbReference type="Gene3D" id="3.30.70.260">
    <property type="match status" value="1"/>
</dbReference>
<keyword evidence="11" id="KW-0028">Amino-acid biosynthesis</keyword>
<dbReference type="OrthoDB" id="67851at2759"/>
<comment type="pathway">
    <text evidence="3">Amino-acid biosynthesis; L-lysine biosynthesis via DAP pathway; (S)-tetrahydrodipicolinate from L-aspartate: step 1/4.</text>
</comment>
<dbReference type="PROSITE" id="PS00324">
    <property type="entry name" value="ASPARTOKINASE"/>
    <property type="match status" value="1"/>
</dbReference>
<evidence type="ECO:0000256" key="10">
    <source>
        <dbReference type="ARBA" id="ARBA00022528"/>
    </source>
</evidence>
<dbReference type="Proteomes" id="UP000232323">
    <property type="component" value="Unassembled WGS sequence"/>
</dbReference>
<evidence type="ECO:0000256" key="21">
    <source>
        <dbReference type="ARBA" id="ARBA00022946"/>
    </source>
</evidence>
<protein>
    <recommendedName>
        <fullName evidence="32">ACT domain-containing protein</fullName>
    </recommendedName>
</protein>
<evidence type="ECO:0000256" key="9">
    <source>
        <dbReference type="ARBA" id="ARBA00010046"/>
    </source>
</evidence>
<evidence type="ECO:0000256" key="6">
    <source>
        <dbReference type="ARBA" id="ARBA00005062"/>
    </source>
</evidence>
<keyword evidence="24" id="KW-0915">Sodium</keyword>
<organism evidence="33 34">
    <name type="scientific">Chlamydomonas eustigma</name>
    <dbReference type="NCBI Taxonomy" id="1157962"/>
    <lineage>
        <taxon>Eukaryota</taxon>
        <taxon>Viridiplantae</taxon>
        <taxon>Chlorophyta</taxon>
        <taxon>core chlorophytes</taxon>
        <taxon>Chlorophyceae</taxon>
        <taxon>CS clade</taxon>
        <taxon>Chlamydomonadales</taxon>
        <taxon>Chlamydomonadaceae</taxon>
        <taxon>Chlamydomonas</taxon>
    </lineage>
</organism>
<dbReference type="GO" id="GO:0009090">
    <property type="term" value="P:homoserine biosynthetic process"/>
    <property type="evidence" value="ECO:0007669"/>
    <property type="project" value="TreeGrafter"/>
</dbReference>
<dbReference type="Pfam" id="PF00696">
    <property type="entry name" value="AA_kinase"/>
    <property type="match status" value="1"/>
</dbReference>
<dbReference type="GO" id="GO:0009089">
    <property type="term" value="P:lysine biosynthetic process via diaminopimelate"/>
    <property type="evidence" value="ECO:0007669"/>
    <property type="project" value="UniProtKB-UniPathway"/>
</dbReference>
<dbReference type="InterPro" id="IPR001342">
    <property type="entry name" value="HDH_cat"/>
</dbReference>
<dbReference type="GO" id="GO:0004072">
    <property type="term" value="F:aspartate kinase activity"/>
    <property type="evidence" value="ECO:0007669"/>
    <property type="project" value="UniProtKB-EC"/>
</dbReference>
<dbReference type="EMBL" id="BEGY01000011">
    <property type="protein sequence ID" value="GAX75223.1"/>
    <property type="molecule type" value="Genomic_DNA"/>
</dbReference>
<dbReference type="InterPro" id="IPR041743">
    <property type="entry name" value="AK-HSDH_N"/>
</dbReference>
<evidence type="ECO:0000259" key="32">
    <source>
        <dbReference type="PROSITE" id="PS51671"/>
    </source>
</evidence>
<keyword evidence="10" id="KW-0150">Chloroplast</keyword>
<dbReference type="InterPro" id="IPR019811">
    <property type="entry name" value="HDH_CS"/>
</dbReference>
<dbReference type="CDD" id="cd04921">
    <property type="entry name" value="ACT_AKi-HSDH-ThrA-like_1"/>
    <property type="match status" value="1"/>
</dbReference>
<evidence type="ECO:0000256" key="24">
    <source>
        <dbReference type="ARBA" id="ARBA00023053"/>
    </source>
</evidence>
<comment type="similarity">
    <text evidence="8">In the C-terminal section; belongs to the homoserine dehydrogenase family.</text>
</comment>
<dbReference type="Pfam" id="PF22468">
    <property type="entry name" value="ACT_9"/>
    <property type="match status" value="2"/>
</dbReference>
<dbReference type="GO" id="GO:0009088">
    <property type="term" value="P:threonine biosynthetic process"/>
    <property type="evidence" value="ECO:0007669"/>
    <property type="project" value="UniProtKB-UniPathway"/>
</dbReference>
<dbReference type="FunFam" id="3.30.360.10:FF:000006">
    <property type="entry name" value="Bifunctional aspartokinase/homoserine dehydrogenase"/>
    <property type="match status" value="1"/>
</dbReference>
<evidence type="ECO:0000256" key="11">
    <source>
        <dbReference type="ARBA" id="ARBA00022605"/>
    </source>
</evidence>
<comment type="subcellular location">
    <subcellularLocation>
        <location evidence="2">Plastid</location>
        <location evidence="2">Chloroplast</location>
    </subcellularLocation>
</comment>
<dbReference type="InterPro" id="IPR036393">
    <property type="entry name" value="AceGlu_kinase-like_sf"/>
</dbReference>
<evidence type="ECO:0000256" key="14">
    <source>
        <dbReference type="ARBA" id="ARBA00022697"/>
    </source>
</evidence>
<keyword evidence="13" id="KW-0808">Transferase</keyword>
<evidence type="ECO:0000256" key="8">
    <source>
        <dbReference type="ARBA" id="ARBA00007952"/>
    </source>
</evidence>
<keyword evidence="22" id="KW-0560">Oxidoreductase</keyword>
<dbReference type="NCBIfam" id="NF006959">
    <property type="entry name" value="PRK09436.1"/>
    <property type="match status" value="1"/>
</dbReference>
<keyword evidence="25" id="KW-0457">Lysine biosynthesis</keyword>
<dbReference type="InterPro" id="IPR018042">
    <property type="entry name" value="Aspartate_kinase_CS"/>
</dbReference>
<evidence type="ECO:0000256" key="27">
    <source>
        <dbReference type="ARBA" id="ARBA00023268"/>
    </source>
</evidence>
<evidence type="ECO:0000256" key="30">
    <source>
        <dbReference type="ARBA" id="ARBA00048841"/>
    </source>
</evidence>
<keyword evidence="14" id="KW-0791">Threonine biosynthesis</keyword>
<keyword evidence="27" id="KW-0511">Multifunctional enzyme</keyword>
<evidence type="ECO:0000256" key="16">
    <source>
        <dbReference type="ARBA" id="ARBA00022737"/>
    </source>
</evidence>
<evidence type="ECO:0000256" key="2">
    <source>
        <dbReference type="ARBA" id="ARBA00004229"/>
    </source>
</evidence>
<dbReference type="SUPFAM" id="SSF55347">
    <property type="entry name" value="Glyceraldehyde-3-phosphate dehydrogenase-like, C-terminal domain"/>
    <property type="match status" value="1"/>
</dbReference>
<dbReference type="FunFam" id="3.30.2130.10:FF:000001">
    <property type="entry name" value="Bifunctional aspartokinase/homoserine dehydrogenase"/>
    <property type="match status" value="1"/>
</dbReference>
<comment type="cofactor">
    <cofactor evidence="1">
        <name>a metal cation</name>
        <dbReference type="ChEBI" id="CHEBI:25213"/>
    </cofactor>
</comment>
<dbReference type="UniPathway" id="UPA00051">
    <property type="reaction ID" value="UER00462"/>
</dbReference>
<dbReference type="InterPro" id="IPR054352">
    <property type="entry name" value="ACT_Aspartokinase"/>
</dbReference>
<dbReference type="GO" id="GO:0009086">
    <property type="term" value="P:methionine biosynthetic process"/>
    <property type="evidence" value="ECO:0007669"/>
    <property type="project" value="UniProtKB-KW"/>
</dbReference>
<evidence type="ECO:0000256" key="17">
    <source>
        <dbReference type="ARBA" id="ARBA00022741"/>
    </source>
</evidence>
<dbReference type="NCBIfam" id="TIGR00657">
    <property type="entry name" value="asp_kinases"/>
    <property type="match status" value="1"/>
</dbReference>
<evidence type="ECO:0000256" key="19">
    <source>
        <dbReference type="ARBA" id="ARBA00022840"/>
    </source>
</evidence>
<keyword evidence="21" id="KW-0809">Transit peptide</keyword>
<comment type="caution">
    <text evidence="33">The sequence shown here is derived from an EMBL/GenBank/DDBJ whole genome shotgun (WGS) entry which is preliminary data.</text>
</comment>
<dbReference type="InterPro" id="IPR005106">
    <property type="entry name" value="Asp/hSer_DH_NAD-bd"/>
</dbReference>
<comment type="pathway">
    <text evidence="6">Amino-acid biosynthesis; L-methionine biosynthesis via de novo pathway; L-homoserine from L-aspartate: step 3/3.</text>
</comment>
<evidence type="ECO:0000256" key="23">
    <source>
        <dbReference type="ARBA" id="ARBA00023027"/>
    </source>
</evidence>
<keyword evidence="17" id="KW-0547">Nucleotide-binding</keyword>
<dbReference type="GO" id="GO:0046872">
    <property type="term" value="F:metal ion binding"/>
    <property type="evidence" value="ECO:0007669"/>
    <property type="project" value="UniProtKB-KW"/>
</dbReference>
<gene>
    <name evidence="33" type="ORF">CEUSTIGMA_g2667.t1</name>
</gene>
<keyword evidence="16" id="KW-0677">Repeat</keyword>
<feature type="domain" description="ACT" evidence="32">
    <location>
        <begin position="505"/>
        <end position="577"/>
    </location>
</feature>
<keyword evidence="19" id="KW-0067">ATP-binding</keyword>
<dbReference type="Gene3D" id="3.30.360.10">
    <property type="entry name" value="Dihydrodipicolinate Reductase, domain 2"/>
    <property type="match status" value="1"/>
</dbReference>
<evidence type="ECO:0000256" key="15">
    <source>
        <dbReference type="ARBA" id="ARBA00022723"/>
    </source>
</evidence>
<evidence type="ECO:0000256" key="7">
    <source>
        <dbReference type="ARBA" id="ARBA00005139"/>
    </source>
</evidence>
<dbReference type="GO" id="GO:0050661">
    <property type="term" value="F:NADP binding"/>
    <property type="evidence" value="ECO:0007669"/>
    <property type="project" value="InterPro"/>
</dbReference>
<evidence type="ECO:0000313" key="33">
    <source>
        <dbReference type="EMBL" id="GAX75223.1"/>
    </source>
</evidence>
<comment type="pathway">
    <text evidence="7">Amino-acid biosynthesis; L-threonine biosynthesis; L-threonine from L-aspartate: step 1/5.</text>
</comment>
<dbReference type="PANTHER" id="PTHR43070:SF5">
    <property type="entry name" value="HOMOSERINE DEHYDROGENASE"/>
    <property type="match status" value="1"/>
</dbReference>
<dbReference type="PROSITE" id="PS01042">
    <property type="entry name" value="HOMOSER_DHGENASE"/>
    <property type="match status" value="1"/>
</dbReference>
<evidence type="ECO:0000256" key="20">
    <source>
        <dbReference type="ARBA" id="ARBA00022857"/>
    </source>
</evidence>
<dbReference type="SUPFAM" id="SSF51735">
    <property type="entry name" value="NAD(P)-binding Rossmann-fold domains"/>
    <property type="match status" value="1"/>
</dbReference>
<reference evidence="33 34" key="1">
    <citation type="submission" date="2017-08" db="EMBL/GenBank/DDBJ databases">
        <title>Acidophilic green algal genome provides insights into adaptation to an acidic environment.</title>
        <authorList>
            <person name="Hirooka S."/>
            <person name="Hirose Y."/>
            <person name="Kanesaki Y."/>
            <person name="Higuchi S."/>
            <person name="Fujiwara T."/>
            <person name="Onuma R."/>
            <person name="Era A."/>
            <person name="Ohbayashi R."/>
            <person name="Uzuka A."/>
            <person name="Nozaki H."/>
            <person name="Yoshikawa H."/>
            <person name="Miyagishima S.Y."/>
        </authorList>
    </citation>
    <scope>NUCLEOTIDE SEQUENCE [LARGE SCALE GENOMIC DNA]</scope>
    <source>
        <strain evidence="33 34">NIES-2499</strain>
    </source>
</reference>
<keyword evidence="15" id="KW-0479">Metal-binding</keyword>
<evidence type="ECO:0000256" key="22">
    <source>
        <dbReference type="ARBA" id="ARBA00023002"/>
    </source>
</evidence>
<evidence type="ECO:0000256" key="31">
    <source>
        <dbReference type="SAM" id="MobiDB-lite"/>
    </source>
</evidence>